<dbReference type="RefSeq" id="WP_277865788.1">
    <property type="nucleotide sequence ID" value="NZ_JAKKUT010000002.1"/>
</dbReference>
<reference evidence="3" key="1">
    <citation type="journal article" date="2022" name="Genome Biol. Evol.">
        <title>A New Gene Family Diagnostic for Intracellular Biomineralization of Amorphous Ca Carbonates by Cyanobacteria.</title>
        <authorList>
            <person name="Benzerara K."/>
            <person name="Duprat E."/>
            <person name="Bitard-Feildel T."/>
            <person name="Caumes G."/>
            <person name="Cassier-Chauvat C."/>
            <person name="Chauvat F."/>
            <person name="Dezi M."/>
            <person name="Diop S.I."/>
            <person name="Gaschignard G."/>
            <person name="Gorgen S."/>
            <person name="Gugger M."/>
            <person name="Lopez-Garcia P."/>
            <person name="Millet M."/>
            <person name="Skouri-Panet F."/>
            <person name="Moreira D."/>
            <person name="Callebaut I."/>
        </authorList>
    </citation>
    <scope>NUCLEOTIDE SEQUENCE</scope>
    <source>
        <strain evidence="3">G9</strain>
    </source>
</reference>
<organism evidence="3 4">
    <name type="scientific">Candidatus Synechococcus calcipolaris G9</name>
    <dbReference type="NCBI Taxonomy" id="1497997"/>
    <lineage>
        <taxon>Bacteria</taxon>
        <taxon>Bacillati</taxon>
        <taxon>Cyanobacteriota</taxon>
        <taxon>Cyanophyceae</taxon>
        <taxon>Synechococcales</taxon>
        <taxon>Synechococcaceae</taxon>
        <taxon>Synechococcus</taxon>
    </lineage>
</organism>
<evidence type="ECO:0000313" key="4">
    <source>
        <dbReference type="Proteomes" id="UP001154265"/>
    </source>
</evidence>
<reference evidence="3" key="2">
    <citation type="submission" date="2022-01" db="EMBL/GenBank/DDBJ databases">
        <authorList>
            <person name="Zivanovic Y."/>
            <person name="Moreira D."/>
            <person name="Lopez-Garcia P."/>
        </authorList>
    </citation>
    <scope>NUCLEOTIDE SEQUENCE</scope>
    <source>
        <strain evidence="3">G9</strain>
    </source>
</reference>
<keyword evidence="1" id="KW-0732">Signal</keyword>
<evidence type="ECO:0000259" key="2">
    <source>
        <dbReference type="SMART" id="SM00062"/>
    </source>
</evidence>
<dbReference type="Gene3D" id="3.40.190.10">
    <property type="entry name" value="Periplasmic binding protein-like II"/>
    <property type="match status" value="2"/>
</dbReference>
<gene>
    <name evidence="3" type="ORF">L3556_02770</name>
</gene>
<accession>A0ABT6EVP2</accession>
<feature type="domain" description="Solute-binding protein family 3/N-terminal" evidence="2">
    <location>
        <begin position="62"/>
        <end position="300"/>
    </location>
</feature>
<name>A0ABT6EVP2_9SYNE</name>
<comment type="caution">
    <text evidence="3">The sequence shown here is derived from an EMBL/GenBank/DDBJ whole genome shotgun (WGS) entry which is preliminary data.</text>
</comment>
<evidence type="ECO:0000256" key="1">
    <source>
        <dbReference type="ARBA" id="ARBA00022729"/>
    </source>
</evidence>
<evidence type="ECO:0000313" key="3">
    <source>
        <dbReference type="EMBL" id="MDG2989862.1"/>
    </source>
</evidence>
<dbReference type="Proteomes" id="UP001154265">
    <property type="component" value="Unassembled WGS sequence"/>
</dbReference>
<protein>
    <submittedName>
        <fullName evidence="3">ABC transporter substrate-binding protein</fullName>
    </submittedName>
</protein>
<dbReference type="SUPFAM" id="SSF53850">
    <property type="entry name" value="Periplasmic binding protein-like II"/>
    <property type="match status" value="1"/>
</dbReference>
<proteinExistence type="predicted"/>
<dbReference type="InterPro" id="IPR001638">
    <property type="entry name" value="Solute-binding_3/MltF_N"/>
</dbReference>
<sequence>MLKRRQFIGRVGKTAGLVLLTGTLKSVLGGCTPAVESTNETPINSMADPIPVSSADLLTPGILQWGAESDNGAPYVFFDPEDSSELIGFEVEIAKAIAQLMGVTSEFRDTPYPELANALAANRFDLILNGWEVTSDREQTQLFSQPYYRYGQQIVVRADDPRFADANQDSELTLKDLAGMTVGTGAGYRAEKILTQDPQITLRSYVGELPFDDLAQGAIDAVLIDYPIVAYYVLGTGPGSARNTALKPIGVPIFLNNYVIAFNKNNPQASALQTEVDEAIARLKQDGTLKDIYKNWNLWNEQQAEIGIV</sequence>
<dbReference type="SMART" id="SM00062">
    <property type="entry name" value="PBPb"/>
    <property type="match status" value="1"/>
</dbReference>
<dbReference type="PANTHER" id="PTHR35936">
    <property type="entry name" value="MEMBRANE-BOUND LYTIC MUREIN TRANSGLYCOSYLASE F"/>
    <property type="match status" value="1"/>
</dbReference>
<dbReference type="CDD" id="cd13530">
    <property type="entry name" value="PBP2_peptides_like"/>
    <property type="match status" value="1"/>
</dbReference>
<dbReference type="Pfam" id="PF00497">
    <property type="entry name" value="SBP_bac_3"/>
    <property type="match status" value="1"/>
</dbReference>
<dbReference type="EMBL" id="JAKKUT010000002">
    <property type="protein sequence ID" value="MDG2989862.1"/>
    <property type="molecule type" value="Genomic_DNA"/>
</dbReference>
<keyword evidence="4" id="KW-1185">Reference proteome</keyword>